<keyword evidence="1" id="KW-0812">Transmembrane</keyword>
<dbReference type="InterPro" id="IPR018550">
    <property type="entry name" value="Lipid-A_deacylase-rel"/>
</dbReference>
<evidence type="ECO:0008006" key="4">
    <source>
        <dbReference type="Google" id="ProtNLM"/>
    </source>
</evidence>
<dbReference type="Gene3D" id="2.40.160.20">
    <property type="match status" value="1"/>
</dbReference>
<evidence type="ECO:0000256" key="1">
    <source>
        <dbReference type="SAM" id="Phobius"/>
    </source>
</evidence>
<name>A0ABX4HZC4_9GAMM</name>
<dbReference type="EMBL" id="LRFG02000002">
    <property type="protein sequence ID" value="PCO05469.1"/>
    <property type="molecule type" value="Genomic_DNA"/>
</dbReference>
<comment type="caution">
    <text evidence="2">The sequence shown here is derived from an EMBL/GenBank/DDBJ whole genome shotgun (WGS) entry which is preliminary data.</text>
</comment>
<proteinExistence type="predicted"/>
<keyword evidence="1" id="KW-0472">Membrane</keyword>
<gene>
    <name evidence="2" type="ORF">AWR36_005455</name>
</gene>
<reference evidence="2" key="1">
    <citation type="submission" date="2017-08" db="EMBL/GenBank/DDBJ databases">
        <title>Microbulbifer marisrubri sp. nov., a halophilic alphaproteobacterium isolated from marine sediment of the Yellow Sea, China.</title>
        <authorList>
            <person name="Zhang G."/>
            <person name="Xiong Q."/>
        </authorList>
    </citation>
    <scope>NUCLEOTIDE SEQUENCE [LARGE SCALE GENOMIC DNA]</scope>
    <source>
        <strain evidence="2">WRN-8</strain>
    </source>
</reference>
<protein>
    <recommendedName>
        <fullName evidence="4">Acyloxyacyl hydrolase</fullName>
    </recommendedName>
</protein>
<keyword evidence="1" id="KW-1133">Transmembrane helix</keyword>
<evidence type="ECO:0000313" key="3">
    <source>
        <dbReference type="Proteomes" id="UP000218427"/>
    </source>
</evidence>
<evidence type="ECO:0000313" key="2">
    <source>
        <dbReference type="EMBL" id="PCO05469.1"/>
    </source>
</evidence>
<organism evidence="2 3">
    <name type="scientific">Microbulbifer flavimaris</name>
    <dbReference type="NCBI Taxonomy" id="1781068"/>
    <lineage>
        <taxon>Bacteria</taxon>
        <taxon>Pseudomonadati</taxon>
        <taxon>Pseudomonadota</taxon>
        <taxon>Gammaproteobacteria</taxon>
        <taxon>Cellvibrionales</taxon>
        <taxon>Microbulbiferaceae</taxon>
        <taxon>Microbulbifer</taxon>
    </lineage>
</organism>
<dbReference type="Pfam" id="PF09411">
    <property type="entry name" value="PagL"/>
    <property type="match status" value="1"/>
</dbReference>
<sequence length="177" mass="19602">MWPITCAVEVYRMLSRALAVAARFFGVQLIFVAAVSFAAADVSAEESRQNIVSVGLGQALFNGDMTAAELSYRHRRWEFGGVILGQGDTAEGEQERLGYAASITRVLRPGWEWCRGSVYGRVGVSYVDGSPLVSHFNFRTGFGIDFRAFSLEYQHFSSASLTRLNTGIDVIQFRIPF</sequence>
<dbReference type="Proteomes" id="UP000218427">
    <property type="component" value="Unassembled WGS sequence"/>
</dbReference>
<keyword evidence="3" id="KW-1185">Reference proteome</keyword>
<feature type="transmembrane region" description="Helical" evidence="1">
    <location>
        <begin position="20"/>
        <end position="40"/>
    </location>
</feature>
<accession>A0ABX4HZC4</accession>